<dbReference type="OrthoDB" id="7866413at2"/>
<dbReference type="STRING" id="1005928.SAMN04487859_11865"/>
<gene>
    <name evidence="2" type="ORF">SAMN04487859_11865</name>
</gene>
<reference evidence="3" key="1">
    <citation type="submission" date="2016-10" db="EMBL/GenBank/DDBJ databases">
        <authorList>
            <person name="Varghese N."/>
            <person name="Submissions S."/>
        </authorList>
    </citation>
    <scope>NUCLEOTIDE SEQUENCE [LARGE SCALE GENOMIC DNA]</scope>
    <source>
        <strain evidence="3">DSM 28463</strain>
    </source>
</reference>
<evidence type="ECO:0000313" key="2">
    <source>
        <dbReference type="EMBL" id="SFO18673.1"/>
    </source>
</evidence>
<dbReference type="RefSeq" id="WP_092840925.1">
    <property type="nucleotide sequence ID" value="NZ_FOVP01000018.1"/>
</dbReference>
<sequence length="90" mass="9915">MSKKPIHWNPDLSYPTGKGATEQRFTATVDGDELEIDTHPWGEADLKINGKAEAHVEGKPSDGDAFREIEDIAEDIEDHKTRDGQSPSAI</sequence>
<proteinExistence type="predicted"/>
<name>A0A1I5F4R2_9RHOB</name>
<accession>A0A1I5F4R2</accession>
<keyword evidence="3" id="KW-1185">Reference proteome</keyword>
<dbReference type="AlphaFoldDB" id="A0A1I5F4R2"/>
<organism evidence="2 3">
    <name type="scientific">Roseovarius lutimaris</name>
    <dbReference type="NCBI Taxonomy" id="1005928"/>
    <lineage>
        <taxon>Bacteria</taxon>
        <taxon>Pseudomonadati</taxon>
        <taxon>Pseudomonadota</taxon>
        <taxon>Alphaproteobacteria</taxon>
        <taxon>Rhodobacterales</taxon>
        <taxon>Roseobacteraceae</taxon>
        <taxon>Roseovarius</taxon>
    </lineage>
</organism>
<evidence type="ECO:0000256" key="1">
    <source>
        <dbReference type="SAM" id="MobiDB-lite"/>
    </source>
</evidence>
<protein>
    <submittedName>
        <fullName evidence="2">Uncharacterized protein</fullName>
    </submittedName>
</protein>
<dbReference type="EMBL" id="FOVP01000018">
    <property type="protein sequence ID" value="SFO18673.1"/>
    <property type="molecule type" value="Genomic_DNA"/>
</dbReference>
<evidence type="ECO:0000313" key="3">
    <source>
        <dbReference type="Proteomes" id="UP000198599"/>
    </source>
</evidence>
<dbReference type="Proteomes" id="UP000198599">
    <property type="component" value="Unassembled WGS sequence"/>
</dbReference>
<feature type="region of interest" description="Disordered" evidence="1">
    <location>
        <begin position="1"/>
        <end position="23"/>
    </location>
</feature>